<accession>A0A225VE25</accession>
<evidence type="ECO:0008006" key="4">
    <source>
        <dbReference type="Google" id="ProtNLM"/>
    </source>
</evidence>
<dbReference type="PANTHER" id="PTHR34605:SF4">
    <property type="entry name" value="DNA ADENINE METHYLTRANSFERASE"/>
    <property type="match status" value="1"/>
</dbReference>
<dbReference type="InterPro" id="IPR013762">
    <property type="entry name" value="Integrase-like_cat_sf"/>
</dbReference>
<name>A0A225VE25_9STRA</name>
<dbReference type="SUPFAM" id="SSF56349">
    <property type="entry name" value="DNA breaking-rejoining enzymes"/>
    <property type="match status" value="1"/>
</dbReference>
<dbReference type="OrthoDB" id="167975at2759"/>
<evidence type="ECO:0000256" key="1">
    <source>
        <dbReference type="ARBA" id="ARBA00023172"/>
    </source>
</evidence>
<dbReference type="EMBL" id="NBNE01005445">
    <property type="protein sequence ID" value="OWZ03562.1"/>
    <property type="molecule type" value="Genomic_DNA"/>
</dbReference>
<evidence type="ECO:0000313" key="3">
    <source>
        <dbReference type="Proteomes" id="UP000198211"/>
    </source>
</evidence>
<dbReference type="Gene3D" id="1.10.443.10">
    <property type="entry name" value="Intergrase catalytic core"/>
    <property type="match status" value="1"/>
</dbReference>
<proteinExistence type="predicted"/>
<comment type="caution">
    <text evidence="2">The sequence shown here is derived from an EMBL/GenBank/DDBJ whole genome shotgun (WGS) entry which is preliminary data.</text>
</comment>
<keyword evidence="3" id="KW-1185">Reference proteome</keyword>
<sequence>MEEILTIYTTQVDQFGKGTRRVMSRSNHAWRCPVRAAWYLVKRHKALNIEANSLLCKIDSMQNLHVLDLVKAIKHAAELADEDPNKYGSHSLRSGGATALFNAGFVSLAAKRFGRWSSDAVERYKCISGVLTMRISRAMLTPVSQQE</sequence>
<dbReference type="GO" id="GO:0006310">
    <property type="term" value="P:DNA recombination"/>
    <property type="evidence" value="ECO:0007669"/>
    <property type="project" value="UniProtKB-KW"/>
</dbReference>
<reference evidence="3" key="1">
    <citation type="submission" date="2017-03" db="EMBL/GenBank/DDBJ databases">
        <title>Phytopthora megakarya and P. palmivora, two closely related causual agents of cacao black pod achieved similar genome size and gene model numbers by different mechanisms.</title>
        <authorList>
            <person name="Ali S."/>
            <person name="Shao J."/>
            <person name="Larry D.J."/>
            <person name="Kronmiller B."/>
            <person name="Shen D."/>
            <person name="Strem M.D."/>
            <person name="Melnick R.L."/>
            <person name="Guiltinan M.J."/>
            <person name="Tyler B.M."/>
            <person name="Meinhardt L.W."/>
            <person name="Bailey B.A."/>
        </authorList>
    </citation>
    <scope>NUCLEOTIDE SEQUENCE [LARGE SCALE GENOMIC DNA]</scope>
    <source>
        <strain evidence="3">zdho120</strain>
    </source>
</reference>
<dbReference type="GO" id="GO:0015074">
    <property type="term" value="P:DNA integration"/>
    <property type="evidence" value="ECO:0007669"/>
    <property type="project" value="InterPro"/>
</dbReference>
<dbReference type="AlphaFoldDB" id="A0A225VE25"/>
<dbReference type="Proteomes" id="UP000198211">
    <property type="component" value="Unassembled WGS sequence"/>
</dbReference>
<evidence type="ECO:0000313" key="2">
    <source>
        <dbReference type="EMBL" id="OWZ03562.1"/>
    </source>
</evidence>
<organism evidence="2 3">
    <name type="scientific">Phytophthora megakarya</name>
    <dbReference type="NCBI Taxonomy" id="4795"/>
    <lineage>
        <taxon>Eukaryota</taxon>
        <taxon>Sar</taxon>
        <taxon>Stramenopiles</taxon>
        <taxon>Oomycota</taxon>
        <taxon>Peronosporomycetes</taxon>
        <taxon>Peronosporales</taxon>
        <taxon>Peronosporaceae</taxon>
        <taxon>Phytophthora</taxon>
    </lineage>
</organism>
<dbReference type="GO" id="GO:0003677">
    <property type="term" value="F:DNA binding"/>
    <property type="evidence" value="ECO:0007669"/>
    <property type="project" value="InterPro"/>
</dbReference>
<gene>
    <name evidence="2" type="ORF">PHMEG_00024683</name>
</gene>
<dbReference type="InterPro" id="IPR011010">
    <property type="entry name" value="DNA_brk_join_enz"/>
</dbReference>
<dbReference type="InterPro" id="IPR052925">
    <property type="entry name" value="Phage_Integrase-like_Recomb"/>
</dbReference>
<keyword evidence="1" id="KW-0233">DNA recombination</keyword>
<protein>
    <recommendedName>
        <fullName evidence="4">Tyr recombinase domain-containing protein</fullName>
    </recommendedName>
</protein>
<dbReference type="PANTHER" id="PTHR34605">
    <property type="entry name" value="PHAGE_INTEGRASE DOMAIN-CONTAINING PROTEIN"/>
    <property type="match status" value="1"/>
</dbReference>